<keyword evidence="1" id="KW-0812">Transmembrane</keyword>
<dbReference type="Proteomes" id="UP000295632">
    <property type="component" value="Unassembled WGS sequence"/>
</dbReference>
<evidence type="ECO:0000313" key="2">
    <source>
        <dbReference type="EMBL" id="TDQ42959.1"/>
    </source>
</evidence>
<dbReference type="PROSITE" id="PS51257">
    <property type="entry name" value="PROKAR_LIPOPROTEIN"/>
    <property type="match status" value="1"/>
</dbReference>
<dbReference type="PANTHER" id="PTHR35531:SF1">
    <property type="entry name" value="INNER MEMBRANE PROTEIN YBCI-RELATED"/>
    <property type="match status" value="1"/>
</dbReference>
<accession>A0A4R6UD20</accession>
<dbReference type="Pfam" id="PF04307">
    <property type="entry name" value="YdjM"/>
    <property type="match status" value="1"/>
</dbReference>
<dbReference type="EMBL" id="SNYJ01000001">
    <property type="protein sequence ID" value="TDQ42959.1"/>
    <property type="molecule type" value="Genomic_DNA"/>
</dbReference>
<name>A0A4R6UD20_9BACI</name>
<dbReference type="RefSeq" id="WP_166639122.1">
    <property type="nucleotide sequence ID" value="NZ_SNYJ01000001.1"/>
</dbReference>
<sequence>MTGKTHIVGGIAAGCLAIEFTNASPGVVLIMSTISSLLPDLCHKGSKIGRRFKGLSWLISGLFGHRTITHSWVLFIGGSLLLYNLLPESSYAVGYAFGVGSHLLLDALTTKGIQLFWPIRLRVRSPLYTKTGGVVEYAIMLAMIGYICYVGLSA</sequence>
<keyword evidence="1" id="KW-1133">Transmembrane helix</keyword>
<protein>
    <submittedName>
        <fullName evidence="2">Inner membrane protein</fullName>
    </submittedName>
</protein>
<evidence type="ECO:0000313" key="3">
    <source>
        <dbReference type="Proteomes" id="UP000295632"/>
    </source>
</evidence>
<feature type="transmembrane region" description="Helical" evidence="1">
    <location>
        <begin position="63"/>
        <end position="86"/>
    </location>
</feature>
<feature type="transmembrane region" description="Helical" evidence="1">
    <location>
        <begin position="134"/>
        <end position="152"/>
    </location>
</feature>
<reference evidence="2 3" key="1">
    <citation type="submission" date="2019-03" db="EMBL/GenBank/DDBJ databases">
        <title>Genomic Encyclopedia of Type Strains, Phase IV (KMG-IV): sequencing the most valuable type-strain genomes for metagenomic binning, comparative biology and taxonomic classification.</title>
        <authorList>
            <person name="Goeker M."/>
        </authorList>
    </citation>
    <scope>NUCLEOTIDE SEQUENCE [LARGE SCALE GENOMIC DNA]</scope>
    <source>
        <strain evidence="2 3">DSM 28697</strain>
    </source>
</reference>
<keyword evidence="3" id="KW-1185">Reference proteome</keyword>
<feature type="transmembrane region" description="Helical" evidence="1">
    <location>
        <begin position="92"/>
        <end position="113"/>
    </location>
</feature>
<keyword evidence="1" id="KW-0472">Membrane</keyword>
<evidence type="ECO:0000256" key="1">
    <source>
        <dbReference type="SAM" id="Phobius"/>
    </source>
</evidence>
<dbReference type="AlphaFoldDB" id="A0A4R6UD20"/>
<dbReference type="InterPro" id="IPR007404">
    <property type="entry name" value="YdjM-like"/>
</dbReference>
<gene>
    <name evidence="2" type="ORF">EV213_101390</name>
</gene>
<dbReference type="PANTHER" id="PTHR35531">
    <property type="entry name" value="INNER MEMBRANE PROTEIN YBCI-RELATED"/>
    <property type="match status" value="1"/>
</dbReference>
<organism evidence="2 3">
    <name type="scientific">Aureibacillus halotolerans</name>
    <dbReference type="NCBI Taxonomy" id="1508390"/>
    <lineage>
        <taxon>Bacteria</taxon>
        <taxon>Bacillati</taxon>
        <taxon>Bacillota</taxon>
        <taxon>Bacilli</taxon>
        <taxon>Bacillales</taxon>
        <taxon>Bacillaceae</taxon>
        <taxon>Aureibacillus</taxon>
    </lineage>
</organism>
<proteinExistence type="predicted"/>
<comment type="caution">
    <text evidence="2">The sequence shown here is derived from an EMBL/GenBank/DDBJ whole genome shotgun (WGS) entry which is preliminary data.</text>
</comment>